<dbReference type="InterPro" id="IPR005225">
    <property type="entry name" value="Small_GTP-bd"/>
</dbReference>
<protein>
    <recommendedName>
        <fullName evidence="5">Mutual gliding-motility protein MglA</fullName>
    </recommendedName>
</protein>
<gene>
    <name evidence="3" type="ORF">SAMN06265353_0603</name>
</gene>
<reference evidence="4" key="1">
    <citation type="submission" date="2017-09" db="EMBL/GenBank/DDBJ databases">
        <authorList>
            <person name="Varghese N."/>
            <person name="Submissions S."/>
        </authorList>
    </citation>
    <scope>NUCLEOTIDE SEQUENCE [LARGE SCALE GENOMIC DNA]</scope>
    <source>
        <strain evidence="4">DSM 2913</strain>
    </source>
</reference>
<dbReference type="AlphaFoldDB" id="A0A285NUC8"/>
<dbReference type="PRINTS" id="PR00449">
    <property type="entry name" value="RASTRNSFRMNG"/>
</dbReference>
<dbReference type="RefSeq" id="WP_096600975.1">
    <property type="nucleotide sequence ID" value="NZ_OBEN01000002.1"/>
</dbReference>
<dbReference type="NCBIfam" id="TIGR00231">
    <property type="entry name" value="small_GTP"/>
    <property type="match status" value="1"/>
</dbReference>
<name>A0A285NUC8_9AQUI</name>
<dbReference type="SMART" id="SM00177">
    <property type="entry name" value="ARF"/>
    <property type="match status" value="1"/>
</dbReference>
<dbReference type="GO" id="GO:0003924">
    <property type="term" value="F:GTPase activity"/>
    <property type="evidence" value="ECO:0007669"/>
    <property type="project" value="InterPro"/>
</dbReference>
<dbReference type="CDD" id="cd00882">
    <property type="entry name" value="Ras_like_GTPase"/>
    <property type="match status" value="1"/>
</dbReference>
<dbReference type="OrthoDB" id="9779858at2"/>
<dbReference type="Proteomes" id="UP000218627">
    <property type="component" value="Unassembled WGS sequence"/>
</dbReference>
<dbReference type="PROSITE" id="PS51419">
    <property type="entry name" value="RAB"/>
    <property type="match status" value="1"/>
</dbReference>
<dbReference type="InterPro" id="IPR052705">
    <property type="entry name" value="Gliding_Motility_GTPase"/>
</dbReference>
<evidence type="ECO:0000313" key="3">
    <source>
        <dbReference type="EMBL" id="SNZ13055.1"/>
    </source>
</evidence>
<evidence type="ECO:0000313" key="4">
    <source>
        <dbReference type="Proteomes" id="UP000218627"/>
    </source>
</evidence>
<keyword evidence="4" id="KW-1185">Reference proteome</keyword>
<evidence type="ECO:0000256" key="1">
    <source>
        <dbReference type="ARBA" id="ARBA00022741"/>
    </source>
</evidence>
<dbReference type="GO" id="GO:0005525">
    <property type="term" value="F:GTP binding"/>
    <property type="evidence" value="ECO:0007669"/>
    <property type="project" value="UniProtKB-KW"/>
</dbReference>
<dbReference type="Gene3D" id="3.40.50.300">
    <property type="entry name" value="P-loop containing nucleotide triphosphate hydrolases"/>
    <property type="match status" value="1"/>
</dbReference>
<evidence type="ECO:0000256" key="2">
    <source>
        <dbReference type="ARBA" id="ARBA00023134"/>
    </source>
</evidence>
<dbReference type="EMBL" id="OBEN01000002">
    <property type="protein sequence ID" value="SNZ13055.1"/>
    <property type="molecule type" value="Genomic_DNA"/>
</dbReference>
<organism evidence="3 4">
    <name type="scientific">Hydrogenobacter hydrogenophilus</name>
    <dbReference type="NCBI Taxonomy" id="35835"/>
    <lineage>
        <taxon>Bacteria</taxon>
        <taxon>Pseudomonadati</taxon>
        <taxon>Aquificota</taxon>
        <taxon>Aquificia</taxon>
        <taxon>Aquificales</taxon>
        <taxon>Aquificaceae</taxon>
        <taxon>Hydrogenobacter</taxon>
    </lineage>
</organism>
<evidence type="ECO:0008006" key="5">
    <source>
        <dbReference type="Google" id="ProtNLM"/>
    </source>
</evidence>
<proteinExistence type="predicted"/>
<dbReference type="InterPro" id="IPR006689">
    <property type="entry name" value="Small_GTPase_ARF/SAR"/>
</dbReference>
<dbReference type="PANTHER" id="PTHR42708:SF1">
    <property type="entry name" value="GLIDING MOTILITY PROTEIN MGLA"/>
    <property type="match status" value="1"/>
</dbReference>
<dbReference type="Pfam" id="PF00025">
    <property type="entry name" value="Arf"/>
    <property type="match status" value="1"/>
</dbReference>
<dbReference type="PANTHER" id="PTHR42708">
    <property type="entry name" value="ATP/GTP-BINDING PROTEIN-RELATED"/>
    <property type="match status" value="1"/>
</dbReference>
<sequence length="190" mass="21367">MLLDVSKKLIKLKVVYYGPAQSGKTTNLEKLAQREGLSLMKINTSGEKTLVFDFATKKVHVGNMEVSFALYTVPGQDIYRDIRLTVVRGVDGVVFVADAQRERLEENLEFLKLLKEDLKKIGKSYDNFPMVIQYNKMDLPNALDFETLEKKINPEGITAISASAIKGEGVMETFNLLTSNMLRKVKQMVG</sequence>
<keyword evidence="1" id="KW-0547">Nucleotide-binding</keyword>
<dbReference type="SUPFAM" id="SSF52540">
    <property type="entry name" value="P-loop containing nucleoside triphosphate hydrolases"/>
    <property type="match status" value="1"/>
</dbReference>
<dbReference type="InterPro" id="IPR027417">
    <property type="entry name" value="P-loop_NTPase"/>
</dbReference>
<keyword evidence="2" id="KW-0342">GTP-binding</keyword>
<accession>A0A285NUC8</accession>